<evidence type="ECO:0000256" key="1">
    <source>
        <dbReference type="SAM" id="SignalP"/>
    </source>
</evidence>
<organism evidence="2 3">
    <name type="scientific">Oxalobacter vibrioformis</name>
    <dbReference type="NCBI Taxonomy" id="933080"/>
    <lineage>
        <taxon>Bacteria</taxon>
        <taxon>Pseudomonadati</taxon>
        <taxon>Pseudomonadota</taxon>
        <taxon>Betaproteobacteria</taxon>
        <taxon>Burkholderiales</taxon>
        <taxon>Oxalobacteraceae</taxon>
        <taxon>Oxalobacter</taxon>
    </lineage>
</organism>
<reference evidence="2" key="1">
    <citation type="journal article" date="2022" name="Front. Microbiol.">
        <title>New perspectives on an old grouping: The genomic and phenotypic variability of Oxalobacter formigenes and the implications for calcium oxalate stone prevention.</title>
        <authorList>
            <person name="Chmiel J.A."/>
            <person name="Carr C."/>
            <person name="Stuivenberg G.A."/>
            <person name="Venema R."/>
            <person name="Chanyi R.M."/>
            <person name="Al K.F."/>
            <person name="Giguere D."/>
            <person name="Say H."/>
            <person name="Akouris P.P."/>
            <person name="Dominguez Romero S.A."/>
            <person name="Kwong A."/>
            <person name="Tai V."/>
            <person name="Koval S.F."/>
            <person name="Razvi H."/>
            <person name="Bjazevic J."/>
            <person name="Burton J.P."/>
        </authorList>
    </citation>
    <scope>NUCLEOTIDE SEQUENCE</scope>
    <source>
        <strain evidence="2">WoOx3</strain>
    </source>
</reference>
<sequence length="174" mass="19339">MRIKTMAGCLCGLPLALALLFSSPMALAQETAVKAEAKAAVTQKDALDFPVMTLQHWKEGATEARYGFLIGFTSAIEMEKQWQGKKPLKLEDSLVNTWVRGFDGVTLKNIYDNIEAYVAANPDNLQLSLVEYLWYAYAQPQVKEKVSKAKLNSLNYKAEKRPLKNIKPAARGGN</sequence>
<dbReference type="Proteomes" id="UP001156215">
    <property type="component" value="Chromosome"/>
</dbReference>
<accession>A0A9E9M0B5</accession>
<feature type="signal peptide" evidence="1">
    <location>
        <begin position="1"/>
        <end position="28"/>
    </location>
</feature>
<gene>
    <name evidence="2" type="ORF">NB640_04030</name>
</gene>
<name>A0A9E9M0B5_9BURK</name>
<keyword evidence="1" id="KW-0732">Signal</keyword>
<dbReference type="RefSeq" id="WP_269309888.1">
    <property type="nucleotide sequence ID" value="NZ_CP098242.1"/>
</dbReference>
<feature type="chain" id="PRO_5039338471" evidence="1">
    <location>
        <begin position="29"/>
        <end position="174"/>
    </location>
</feature>
<protein>
    <submittedName>
        <fullName evidence="2">Uncharacterized protein</fullName>
    </submittedName>
</protein>
<dbReference type="KEGG" id="ovb:NB640_04030"/>
<evidence type="ECO:0000313" key="3">
    <source>
        <dbReference type="Proteomes" id="UP001156215"/>
    </source>
</evidence>
<dbReference type="EMBL" id="CP098242">
    <property type="protein sequence ID" value="WAW10822.1"/>
    <property type="molecule type" value="Genomic_DNA"/>
</dbReference>
<evidence type="ECO:0000313" key="2">
    <source>
        <dbReference type="EMBL" id="WAW10822.1"/>
    </source>
</evidence>
<dbReference type="AlphaFoldDB" id="A0A9E9M0B5"/>
<keyword evidence="3" id="KW-1185">Reference proteome</keyword>
<proteinExistence type="predicted"/>